<gene>
    <name evidence="5" type="ORF">PVAND_002719</name>
</gene>
<dbReference type="OrthoDB" id="676979at2759"/>
<reference evidence="5" key="1">
    <citation type="submission" date="2021-03" db="EMBL/GenBank/DDBJ databases">
        <title>Chromosome level genome of the anhydrobiotic midge Polypedilum vanderplanki.</title>
        <authorList>
            <person name="Yoshida Y."/>
            <person name="Kikawada T."/>
            <person name="Gusev O."/>
        </authorList>
    </citation>
    <scope>NUCLEOTIDE SEQUENCE</scope>
    <source>
        <strain evidence="5">NIAS01</strain>
        <tissue evidence="5">Whole body or cell culture</tissue>
    </source>
</reference>
<proteinExistence type="predicted"/>
<evidence type="ECO:0000313" key="6">
    <source>
        <dbReference type="Proteomes" id="UP001107558"/>
    </source>
</evidence>
<dbReference type="PANTHER" id="PTHR24373">
    <property type="entry name" value="SLIT RELATED LEUCINE-RICH REPEAT NEURONAL PROTEIN"/>
    <property type="match status" value="1"/>
</dbReference>
<evidence type="ECO:0000256" key="4">
    <source>
        <dbReference type="SAM" id="SignalP"/>
    </source>
</evidence>
<feature type="signal peptide" evidence="4">
    <location>
        <begin position="1"/>
        <end position="18"/>
    </location>
</feature>
<dbReference type="PANTHER" id="PTHR24373:SF275">
    <property type="entry name" value="TIR DOMAIN-CONTAINING PROTEIN"/>
    <property type="match status" value="1"/>
</dbReference>
<dbReference type="Pfam" id="PF13855">
    <property type="entry name" value="LRR_8"/>
    <property type="match status" value="2"/>
</dbReference>
<dbReference type="PROSITE" id="PS51450">
    <property type="entry name" value="LRR"/>
    <property type="match status" value="1"/>
</dbReference>
<dbReference type="InterPro" id="IPR001611">
    <property type="entry name" value="Leu-rich_rpt"/>
</dbReference>
<evidence type="ECO:0000256" key="1">
    <source>
        <dbReference type="ARBA" id="ARBA00022614"/>
    </source>
</evidence>
<keyword evidence="2 4" id="KW-0732">Signal</keyword>
<evidence type="ECO:0000256" key="2">
    <source>
        <dbReference type="ARBA" id="ARBA00022729"/>
    </source>
</evidence>
<dbReference type="AlphaFoldDB" id="A0A9J6BRV2"/>
<dbReference type="SMART" id="SM00369">
    <property type="entry name" value="LRR_TYP"/>
    <property type="match status" value="4"/>
</dbReference>
<dbReference type="InterPro" id="IPR032675">
    <property type="entry name" value="LRR_dom_sf"/>
</dbReference>
<keyword evidence="6" id="KW-1185">Reference proteome</keyword>
<dbReference type="SUPFAM" id="SSF52058">
    <property type="entry name" value="L domain-like"/>
    <property type="match status" value="1"/>
</dbReference>
<dbReference type="InterPro" id="IPR050328">
    <property type="entry name" value="Dev_Immune_Receptor"/>
</dbReference>
<name>A0A9J6BRV2_POLVA</name>
<accession>A0A9J6BRV2</accession>
<evidence type="ECO:0000313" key="5">
    <source>
        <dbReference type="EMBL" id="KAG5672604.1"/>
    </source>
</evidence>
<comment type="caution">
    <text evidence="5">The sequence shown here is derived from an EMBL/GenBank/DDBJ whole genome shotgun (WGS) entry which is preliminary data.</text>
</comment>
<protein>
    <submittedName>
        <fullName evidence="5">Uncharacterized protein</fullName>
    </submittedName>
</protein>
<dbReference type="Gene3D" id="3.80.10.10">
    <property type="entry name" value="Ribonuclease Inhibitor"/>
    <property type="match status" value="1"/>
</dbReference>
<dbReference type="EMBL" id="JADBJN010000003">
    <property type="protein sequence ID" value="KAG5672604.1"/>
    <property type="molecule type" value="Genomic_DNA"/>
</dbReference>
<feature type="chain" id="PRO_5039930181" evidence="4">
    <location>
        <begin position="19"/>
        <end position="280"/>
    </location>
</feature>
<keyword evidence="3" id="KW-0677">Repeat</keyword>
<sequence length="280" mass="32079">MLYQLFLVILFGLLTIECGHVPGREGKCDYSNEYNPMLGHVYSCKIRNAVLHRDEKFTITGVHQSKGRRDAGVKFVEFSFSNLSHIPEQLFRKFPNLEYLSVNGVGLKSLTTVRNASELKVILGNNNQITALEADSFIDSVELEILSFRKNQISEINVQAFHNLGQLRELYLADNKINNLHMNTFGSLISLEILSLSGNLLQSIDLELFHANHQLREILLYDNKLTAIHPQTFSNMENLFNLELHGNLCVDKDIRLDEEDFQEKINNNLKVCYESYPSKE</sequence>
<dbReference type="Proteomes" id="UP001107558">
    <property type="component" value="Chromosome 3"/>
</dbReference>
<keyword evidence="1" id="KW-0433">Leucine-rich repeat</keyword>
<organism evidence="5 6">
    <name type="scientific">Polypedilum vanderplanki</name>
    <name type="common">Sleeping chironomid midge</name>
    <dbReference type="NCBI Taxonomy" id="319348"/>
    <lineage>
        <taxon>Eukaryota</taxon>
        <taxon>Metazoa</taxon>
        <taxon>Ecdysozoa</taxon>
        <taxon>Arthropoda</taxon>
        <taxon>Hexapoda</taxon>
        <taxon>Insecta</taxon>
        <taxon>Pterygota</taxon>
        <taxon>Neoptera</taxon>
        <taxon>Endopterygota</taxon>
        <taxon>Diptera</taxon>
        <taxon>Nematocera</taxon>
        <taxon>Chironomoidea</taxon>
        <taxon>Chironomidae</taxon>
        <taxon>Chironominae</taxon>
        <taxon>Polypedilum</taxon>
        <taxon>Polypedilum</taxon>
    </lineage>
</organism>
<evidence type="ECO:0000256" key="3">
    <source>
        <dbReference type="ARBA" id="ARBA00022737"/>
    </source>
</evidence>
<dbReference type="InterPro" id="IPR003591">
    <property type="entry name" value="Leu-rich_rpt_typical-subtyp"/>
</dbReference>